<evidence type="ECO:0000313" key="4">
    <source>
        <dbReference type="Proteomes" id="UP001151760"/>
    </source>
</evidence>
<protein>
    <submittedName>
        <fullName evidence="3">Ribonuclease H-like domain-containing protein</fullName>
    </submittedName>
</protein>
<feature type="region of interest" description="Disordered" evidence="1">
    <location>
        <begin position="166"/>
        <end position="263"/>
    </location>
</feature>
<dbReference type="Pfam" id="PF14244">
    <property type="entry name" value="Retrotran_gag_3"/>
    <property type="match status" value="1"/>
</dbReference>
<proteinExistence type="predicted"/>
<evidence type="ECO:0000259" key="2">
    <source>
        <dbReference type="Pfam" id="PF14244"/>
    </source>
</evidence>
<organism evidence="3 4">
    <name type="scientific">Tanacetum coccineum</name>
    <dbReference type="NCBI Taxonomy" id="301880"/>
    <lineage>
        <taxon>Eukaryota</taxon>
        <taxon>Viridiplantae</taxon>
        <taxon>Streptophyta</taxon>
        <taxon>Embryophyta</taxon>
        <taxon>Tracheophyta</taxon>
        <taxon>Spermatophyta</taxon>
        <taxon>Magnoliopsida</taxon>
        <taxon>eudicotyledons</taxon>
        <taxon>Gunneridae</taxon>
        <taxon>Pentapetalae</taxon>
        <taxon>asterids</taxon>
        <taxon>campanulids</taxon>
        <taxon>Asterales</taxon>
        <taxon>Asteraceae</taxon>
        <taxon>Asteroideae</taxon>
        <taxon>Anthemideae</taxon>
        <taxon>Anthemidinae</taxon>
        <taxon>Tanacetum</taxon>
    </lineage>
</organism>
<dbReference type="Proteomes" id="UP001151760">
    <property type="component" value="Unassembled WGS sequence"/>
</dbReference>
<feature type="compositionally biased region" description="Basic and acidic residues" evidence="1">
    <location>
        <begin position="166"/>
        <end position="201"/>
    </location>
</feature>
<reference evidence="3" key="2">
    <citation type="submission" date="2022-01" db="EMBL/GenBank/DDBJ databases">
        <authorList>
            <person name="Yamashiro T."/>
            <person name="Shiraishi A."/>
            <person name="Satake H."/>
            <person name="Nakayama K."/>
        </authorList>
    </citation>
    <scope>NUCLEOTIDE SEQUENCE</scope>
</reference>
<keyword evidence="4" id="KW-1185">Reference proteome</keyword>
<gene>
    <name evidence="3" type="ORF">Tco_0860978</name>
</gene>
<sequence>MSASGGVAPPVLINNSDAGNILHIQNNDNSNTALIPFKMLGIENYKIWVSAMKPALQARNKYSFVVSTYVYMGLVYSNNVASVWNELEGTYDKVDGSIISNLLQKINNVKQVKCSCDASIEMDLHQQLMKLMQFLMDLNDCYQPITSALLTRDPLHEVKDEYITISKEESHRGVPESSSTDKTKIIRKPSKTDTRTEECARARSQSQKSQPSGKTRGFSKLKVQKSNSRVQDQDGKINTSSEVLIGGNPQGECHVNVKKHTRS</sequence>
<dbReference type="PANTHER" id="PTHR34222">
    <property type="entry name" value="GAG_PRE-INTEGRS DOMAIN-CONTAINING PROTEIN"/>
    <property type="match status" value="1"/>
</dbReference>
<evidence type="ECO:0000313" key="3">
    <source>
        <dbReference type="EMBL" id="GJT13936.1"/>
    </source>
</evidence>
<evidence type="ECO:0000256" key="1">
    <source>
        <dbReference type="SAM" id="MobiDB-lite"/>
    </source>
</evidence>
<comment type="caution">
    <text evidence="3">The sequence shown here is derived from an EMBL/GenBank/DDBJ whole genome shotgun (WGS) entry which is preliminary data.</text>
</comment>
<dbReference type="PANTHER" id="PTHR34222:SF77">
    <property type="entry name" value="CCHC-TYPE DOMAIN-CONTAINING PROTEIN"/>
    <property type="match status" value="1"/>
</dbReference>
<accession>A0ABQ5BJV6</accession>
<dbReference type="EMBL" id="BQNB010013271">
    <property type="protein sequence ID" value="GJT13936.1"/>
    <property type="molecule type" value="Genomic_DNA"/>
</dbReference>
<name>A0ABQ5BJV6_9ASTR</name>
<dbReference type="InterPro" id="IPR029472">
    <property type="entry name" value="Copia-like_N"/>
</dbReference>
<feature type="compositionally biased region" description="Polar residues" evidence="1">
    <location>
        <begin position="203"/>
        <end position="213"/>
    </location>
</feature>
<feature type="domain" description="Retrotransposon Copia-like N-terminal" evidence="2">
    <location>
        <begin position="26"/>
        <end position="65"/>
    </location>
</feature>
<feature type="compositionally biased region" description="Polar residues" evidence="1">
    <location>
        <begin position="224"/>
        <end position="242"/>
    </location>
</feature>
<reference evidence="3" key="1">
    <citation type="journal article" date="2022" name="Int. J. Mol. Sci.">
        <title>Draft Genome of Tanacetum Coccineum: Genomic Comparison of Closely Related Tanacetum-Family Plants.</title>
        <authorList>
            <person name="Yamashiro T."/>
            <person name="Shiraishi A."/>
            <person name="Nakayama K."/>
            <person name="Satake H."/>
        </authorList>
    </citation>
    <scope>NUCLEOTIDE SEQUENCE</scope>
</reference>